<feature type="transmembrane region" description="Helical" evidence="1">
    <location>
        <begin position="12"/>
        <end position="30"/>
    </location>
</feature>
<accession>A0A4Q7NSQ7</accession>
<keyword evidence="1" id="KW-0472">Membrane</keyword>
<gene>
    <name evidence="2" type="ORF">EV189_1848</name>
</gene>
<proteinExistence type="predicted"/>
<evidence type="ECO:0000313" key="2">
    <source>
        <dbReference type="EMBL" id="RZS90065.1"/>
    </source>
</evidence>
<evidence type="ECO:0008006" key="4">
    <source>
        <dbReference type="Google" id="ProtNLM"/>
    </source>
</evidence>
<organism evidence="2 3">
    <name type="scientific">Motilibacter rhizosphaerae</name>
    <dbReference type="NCBI Taxonomy" id="598652"/>
    <lineage>
        <taxon>Bacteria</taxon>
        <taxon>Bacillati</taxon>
        <taxon>Actinomycetota</taxon>
        <taxon>Actinomycetes</taxon>
        <taxon>Motilibacterales</taxon>
        <taxon>Motilibacteraceae</taxon>
        <taxon>Motilibacter</taxon>
    </lineage>
</organism>
<sequence length="134" mass="13796">MSSDDGSATIEVFGLALLLLVPLVWVLVAASTVQSTAYAVAAAARDASRAYVTTPGGAPSEAEARARAAAAVALGDFGVDPDDVEVTADGTLDPGAYVTVRLQTTVRLPFLPRSLSRRAVRLSGTGTSVVDDYR</sequence>
<dbReference type="AlphaFoldDB" id="A0A4Q7NSQ7"/>
<evidence type="ECO:0000256" key="1">
    <source>
        <dbReference type="SAM" id="Phobius"/>
    </source>
</evidence>
<name>A0A4Q7NSQ7_9ACTN</name>
<evidence type="ECO:0000313" key="3">
    <source>
        <dbReference type="Proteomes" id="UP000293638"/>
    </source>
</evidence>
<dbReference type="Proteomes" id="UP000293638">
    <property type="component" value="Unassembled WGS sequence"/>
</dbReference>
<keyword evidence="1" id="KW-0812">Transmembrane</keyword>
<reference evidence="2 3" key="1">
    <citation type="submission" date="2019-02" db="EMBL/GenBank/DDBJ databases">
        <title>Genomic Encyclopedia of Type Strains, Phase IV (KMG-IV): sequencing the most valuable type-strain genomes for metagenomic binning, comparative biology and taxonomic classification.</title>
        <authorList>
            <person name="Goeker M."/>
        </authorList>
    </citation>
    <scope>NUCLEOTIDE SEQUENCE [LARGE SCALE GENOMIC DNA]</scope>
    <source>
        <strain evidence="2 3">DSM 45622</strain>
    </source>
</reference>
<comment type="caution">
    <text evidence="2">The sequence shown here is derived from an EMBL/GenBank/DDBJ whole genome shotgun (WGS) entry which is preliminary data.</text>
</comment>
<protein>
    <recommendedName>
        <fullName evidence="4">TadE-like protein</fullName>
    </recommendedName>
</protein>
<dbReference type="RefSeq" id="WP_130492580.1">
    <property type="nucleotide sequence ID" value="NZ_SGXD01000002.1"/>
</dbReference>
<dbReference type="EMBL" id="SGXD01000002">
    <property type="protein sequence ID" value="RZS90065.1"/>
    <property type="molecule type" value="Genomic_DNA"/>
</dbReference>
<keyword evidence="1" id="KW-1133">Transmembrane helix</keyword>
<keyword evidence="3" id="KW-1185">Reference proteome</keyword>